<keyword evidence="2" id="KW-0472">Membrane</keyword>
<keyword evidence="2" id="KW-0812">Transmembrane</keyword>
<evidence type="ECO:0000313" key="3">
    <source>
        <dbReference type="EMBL" id="GHE90243.1"/>
    </source>
</evidence>
<reference evidence="4" key="1">
    <citation type="journal article" date="2019" name="Int. J. Syst. Evol. Microbiol.">
        <title>The Global Catalogue of Microorganisms (GCM) 10K type strain sequencing project: providing services to taxonomists for standard genome sequencing and annotation.</title>
        <authorList>
            <consortium name="The Broad Institute Genomics Platform"/>
            <consortium name="The Broad Institute Genome Sequencing Center for Infectious Disease"/>
            <person name="Wu L."/>
            <person name="Ma J."/>
        </authorList>
    </citation>
    <scope>NUCLEOTIDE SEQUENCE [LARGE SCALE GENOMIC DNA]</scope>
    <source>
        <strain evidence="4">CGMCC 1.15922</strain>
    </source>
</reference>
<accession>A0ABQ3IQ38</accession>
<dbReference type="Proteomes" id="UP000626370">
    <property type="component" value="Unassembled WGS sequence"/>
</dbReference>
<dbReference type="RefSeq" id="WP_189378090.1">
    <property type="nucleotide sequence ID" value="NZ_BNAH01000007.1"/>
</dbReference>
<proteinExistence type="predicted"/>
<sequence length="64" mass="7485">MDNWLAWIILIIVALYFVGNLNTFHKSAKLPMRKKNLNDLKETLPRTHKTDHKMPPNSGVKQEK</sequence>
<protein>
    <recommendedName>
        <fullName evidence="5">DUF2897 family protein</fullName>
    </recommendedName>
</protein>
<evidence type="ECO:0008006" key="5">
    <source>
        <dbReference type="Google" id="ProtNLM"/>
    </source>
</evidence>
<name>A0ABQ3IQ38_9GAMM</name>
<organism evidence="3 4">
    <name type="scientific">Thalassotalea profundi</name>
    <dbReference type="NCBI Taxonomy" id="2036687"/>
    <lineage>
        <taxon>Bacteria</taxon>
        <taxon>Pseudomonadati</taxon>
        <taxon>Pseudomonadota</taxon>
        <taxon>Gammaproteobacteria</taxon>
        <taxon>Alteromonadales</taxon>
        <taxon>Colwelliaceae</taxon>
        <taxon>Thalassotalea</taxon>
    </lineage>
</organism>
<feature type="region of interest" description="Disordered" evidence="1">
    <location>
        <begin position="38"/>
        <end position="64"/>
    </location>
</feature>
<gene>
    <name evidence="3" type="ORF">GCM10011501_19550</name>
</gene>
<comment type="caution">
    <text evidence="3">The sequence shown here is derived from an EMBL/GenBank/DDBJ whole genome shotgun (WGS) entry which is preliminary data.</text>
</comment>
<keyword evidence="4" id="KW-1185">Reference proteome</keyword>
<dbReference type="EMBL" id="BNAH01000007">
    <property type="protein sequence ID" value="GHE90243.1"/>
    <property type="molecule type" value="Genomic_DNA"/>
</dbReference>
<evidence type="ECO:0000256" key="1">
    <source>
        <dbReference type="SAM" id="MobiDB-lite"/>
    </source>
</evidence>
<keyword evidence="2" id="KW-1133">Transmembrane helix</keyword>
<feature type="transmembrane region" description="Helical" evidence="2">
    <location>
        <begin position="6"/>
        <end position="24"/>
    </location>
</feature>
<evidence type="ECO:0000256" key="2">
    <source>
        <dbReference type="SAM" id="Phobius"/>
    </source>
</evidence>
<evidence type="ECO:0000313" key="4">
    <source>
        <dbReference type="Proteomes" id="UP000626370"/>
    </source>
</evidence>